<protein>
    <recommendedName>
        <fullName evidence="1">Ice-binding protein C-terminal domain-containing protein</fullName>
    </recommendedName>
</protein>
<dbReference type="NCBIfam" id="TIGR02595">
    <property type="entry name" value="PEP_CTERM"/>
    <property type="match status" value="1"/>
</dbReference>
<proteinExistence type="predicted"/>
<reference evidence="2" key="1">
    <citation type="submission" date="2016-10" db="EMBL/GenBank/DDBJ databases">
        <title>CRISPR-Cas defence system in Roseofilum reptotaenium: evidence of a bacteriophage-cyanobacterium arms race in the coral black band disease.</title>
        <authorList>
            <person name="Buerger P."/>
            <person name="Wood-Charlson E.M."/>
            <person name="Weynberg K.D."/>
            <person name="Willis B."/>
            <person name="Van Oppen M.J."/>
        </authorList>
    </citation>
    <scope>NUCLEOTIDE SEQUENCE [LARGE SCALE GENOMIC DNA]</scope>
    <source>
        <strain evidence="2">AO1-A</strain>
    </source>
</reference>
<evidence type="ECO:0000313" key="2">
    <source>
        <dbReference type="EMBL" id="OJJ24108.1"/>
    </source>
</evidence>
<name>A0A1L9QN46_9CYAN</name>
<dbReference type="EMBL" id="MLAW01000037">
    <property type="protein sequence ID" value="OJJ24108.1"/>
    <property type="molecule type" value="Genomic_DNA"/>
</dbReference>
<evidence type="ECO:0000313" key="3">
    <source>
        <dbReference type="Proteomes" id="UP000183940"/>
    </source>
</evidence>
<evidence type="ECO:0000259" key="1">
    <source>
        <dbReference type="Pfam" id="PF07589"/>
    </source>
</evidence>
<feature type="domain" description="Ice-binding protein C-terminal" evidence="1">
    <location>
        <begin position="310"/>
        <end position="332"/>
    </location>
</feature>
<sequence>MLPNKSGINGVARTVKRVALGVTSVVLCWSSLNLEGKANAAQFSVLWWDTTAWHNGALRDEIRQKIPTFLDAFGGGDLFDTTYISPKSSGGLQAHLASNSYDVVVLDSAYWTLEGAIFPFNSADREALKQYYSQKSNLMLDGSLTIRSVGSNPKTGFPGPNNAWGNFTANQVYALAKRGGGIFIGTDHYDFQRDGNYMLDALFPGQPANFRGITNPSTDGVFYGTDLLNSAVAVVPNDIFTHWSAIPSQGVAPTGDFIDFLGNSVTLYSQVDVADKPGGGQKYSYISTSWKPDECETAVTGTSSACHQKVPEPSALLGLLAVGAVGSLLKRR</sequence>
<gene>
    <name evidence="2" type="ORF">BI308_18195</name>
</gene>
<accession>A0A1L9QN46</accession>
<dbReference type="Proteomes" id="UP000183940">
    <property type="component" value="Unassembled WGS sequence"/>
</dbReference>
<comment type="caution">
    <text evidence="2">The sequence shown here is derived from an EMBL/GenBank/DDBJ whole genome shotgun (WGS) entry which is preliminary data.</text>
</comment>
<dbReference type="Pfam" id="PF07589">
    <property type="entry name" value="PEP-CTERM"/>
    <property type="match status" value="1"/>
</dbReference>
<dbReference type="InterPro" id="IPR013424">
    <property type="entry name" value="Ice-binding_C"/>
</dbReference>
<dbReference type="AlphaFoldDB" id="A0A1L9QN46"/>
<keyword evidence="3" id="KW-1185">Reference proteome</keyword>
<organism evidence="2 3">
    <name type="scientific">Roseofilum reptotaenium AO1-A</name>
    <dbReference type="NCBI Taxonomy" id="1925591"/>
    <lineage>
        <taxon>Bacteria</taxon>
        <taxon>Bacillati</taxon>
        <taxon>Cyanobacteriota</taxon>
        <taxon>Cyanophyceae</taxon>
        <taxon>Desertifilales</taxon>
        <taxon>Desertifilaceae</taxon>
        <taxon>Roseofilum</taxon>
    </lineage>
</organism>